<dbReference type="OrthoDB" id="2789062at2759"/>
<keyword evidence="2" id="KW-1185">Reference proteome</keyword>
<dbReference type="HOGENOM" id="CLU_024199_2_2_1"/>
<dbReference type="InterPro" id="IPR036047">
    <property type="entry name" value="F-box-like_dom_sf"/>
</dbReference>
<dbReference type="STRING" id="743788.S8E0Y4"/>
<proteinExistence type="predicted"/>
<dbReference type="InParanoid" id="S8E0Y4"/>
<dbReference type="Proteomes" id="UP000015241">
    <property type="component" value="Unassembled WGS sequence"/>
</dbReference>
<organism evidence="1 2">
    <name type="scientific">Fomitopsis schrenkii</name>
    <name type="common">Brown rot fungus</name>
    <dbReference type="NCBI Taxonomy" id="2126942"/>
    <lineage>
        <taxon>Eukaryota</taxon>
        <taxon>Fungi</taxon>
        <taxon>Dikarya</taxon>
        <taxon>Basidiomycota</taxon>
        <taxon>Agaricomycotina</taxon>
        <taxon>Agaricomycetes</taxon>
        <taxon>Polyporales</taxon>
        <taxon>Fomitopsis</taxon>
    </lineage>
</organism>
<dbReference type="AlphaFoldDB" id="S8E0Y4"/>
<dbReference type="Gene3D" id="1.20.1280.50">
    <property type="match status" value="1"/>
</dbReference>
<dbReference type="SUPFAM" id="SSF81383">
    <property type="entry name" value="F-box domain"/>
    <property type="match status" value="1"/>
</dbReference>
<evidence type="ECO:0000313" key="1">
    <source>
        <dbReference type="EMBL" id="EPS98447.1"/>
    </source>
</evidence>
<accession>S8E0Y4</accession>
<sequence length="544" mass="60295">MAITLPPSQALSPPVSERSIMSMEQLSPVFALPPELLSECFLSCAATASVPYTFGMLPSPYAWITISHVCRHWRAVALSSAKLWSRIRLTSHREWMQELLKRSGEAPLEVLADFPLIYESPQTRADWMASFRVVLEQIARIRILVISSQQKLESDALDLLNRPAPLLKDLRLYHLVFDCEGATDDMPQALGFMSRNSNAACLESLSLYKCHIPWFELDVQTLKELTIVGLPWGGVSRSLDMPTLVQILRSAPLLESFVIRNALRPLSTIYAGPIEGPSVELPNLRTVKLYGCTTDVIKLLDHLQLPALRSLYMALDSPLMDTPESFAASVVRTVLALGELSSLHIKGEGYVNFSLEGHVARPAAGARAPETSVFNLTISSTHCRRILSAFVVHPALSRVRTLHITSLCRKRIWVLIFAHFRSVSELAVRGKRATKILHRMFSEPSASDAGEGDGEGEGGAAEAVQVPFPHLRSLSLGSLREQDFTPGDDSHGFVQFWREKLEDRRATDDHSSVSVKEMIAHDSVPNTLRKLDLALVPQTNVVEA</sequence>
<protein>
    <submittedName>
        <fullName evidence="1">Uncharacterized protein</fullName>
    </submittedName>
</protein>
<evidence type="ECO:0000313" key="2">
    <source>
        <dbReference type="Proteomes" id="UP000015241"/>
    </source>
</evidence>
<dbReference type="EMBL" id="KE504165">
    <property type="protein sequence ID" value="EPS98447.1"/>
    <property type="molecule type" value="Genomic_DNA"/>
</dbReference>
<dbReference type="InterPro" id="IPR032675">
    <property type="entry name" value="LRR_dom_sf"/>
</dbReference>
<dbReference type="Gene3D" id="3.80.10.10">
    <property type="entry name" value="Ribonuclease Inhibitor"/>
    <property type="match status" value="1"/>
</dbReference>
<dbReference type="SUPFAM" id="SSF52047">
    <property type="entry name" value="RNI-like"/>
    <property type="match status" value="1"/>
</dbReference>
<reference evidence="1 2" key="1">
    <citation type="journal article" date="2012" name="Science">
        <title>The Paleozoic origin of enzymatic lignin decomposition reconstructed from 31 fungal genomes.</title>
        <authorList>
            <person name="Floudas D."/>
            <person name="Binder M."/>
            <person name="Riley R."/>
            <person name="Barry K."/>
            <person name="Blanchette R.A."/>
            <person name="Henrissat B."/>
            <person name="Martinez A.T."/>
            <person name="Otillar R."/>
            <person name="Spatafora J.W."/>
            <person name="Yadav J.S."/>
            <person name="Aerts A."/>
            <person name="Benoit I."/>
            <person name="Boyd A."/>
            <person name="Carlson A."/>
            <person name="Copeland A."/>
            <person name="Coutinho P.M."/>
            <person name="de Vries R.P."/>
            <person name="Ferreira P."/>
            <person name="Findley K."/>
            <person name="Foster B."/>
            <person name="Gaskell J."/>
            <person name="Glotzer D."/>
            <person name="Gorecki P."/>
            <person name="Heitman J."/>
            <person name="Hesse C."/>
            <person name="Hori C."/>
            <person name="Igarashi K."/>
            <person name="Jurgens J.A."/>
            <person name="Kallen N."/>
            <person name="Kersten P."/>
            <person name="Kohler A."/>
            <person name="Kuees U."/>
            <person name="Kumar T.K.A."/>
            <person name="Kuo A."/>
            <person name="LaButti K."/>
            <person name="Larrondo L.F."/>
            <person name="Lindquist E."/>
            <person name="Ling A."/>
            <person name="Lombard V."/>
            <person name="Lucas S."/>
            <person name="Lundell T."/>
            <person name="Martin R."/>
            <person name="McLaughlin D.J."/>
            <person name="Morgenstern I."/>
            <person name="Morin E."/>
            <person name="Murat C."/>
            <person name="Nagy L.G."/>
            <person name="Nolan M."/>
            <person name="Ohm R.A."/>
            <person name="Patyshakuliyeva A."/>
            <person name="Rokas A."/>
            <person name="Ruiz-Duenas F.J."/>
            <person name="Sabat G."/>
            <person name="Salamov A."/>
            <person name="Samejima M."/>
            <person name="Schmutz J."/>
            <person name="Slot J.C."/>
            <person name="St John F."/>
            <person name="Stenlid J."/>
            <person name="Sun H."/>
            <person name="Sun S."/>
            <person name="Syed K."/>
            <person name="Tsang A."/>
            <person name="Wiebenga A."/>
            <person name="Young D."/>
            <person name="Pisabarro A."/>
            <person name="Eastwood D.C."/>
            <person name="Martin F."/>
            <person name="Cullen D."/>
            <person name="Grigoriev I.V."/>
            <person name="Hibbett D.S."/>
        </authorList>
    </citation>
    <scope>NUCLEOTIDE SEQUENCE</scope>
    <source>
        <strain evidence="2">FP-58527</strain>
    </source>
</reference>
<gene>
    <name evidence="1" type="ORF">FOMPIDRAFT_100886</name>
</gene>
<name>S8E0Y4_FOMSC</name>